<dbReference type="EMBL" id="JANHAX010000004">
    <property type="protein sequence ID" value="MDQ2091220.1"/>
    <property type="molecule type" value="Genomic_DNA"/>
</dbReference>
<evidence type="ECO:0000313" key="1">
    <source>
        <dbReference type="EMBL" id="MDQ2091220.1"/>
    </source>
</evidence>
<comment type="caution">
    <text evidence="1">The sequence shown here is derived from an EMBL/GenBank/DDBJ whole genome shotgun (WGS) entry which is preliminary data.</text>
</comment>
<protein>
    <submittedName>
        <fullName evidence="1">Uncharacterized protein</fullName>
    </submittedName>
</protein>
<accession>A0AAE4B5D7</accession>
<sequence length="53" mass="5897">MGTVQHHAERARRLDGLAPEIRQSIIDRWIGLRVTDVAMGEADRLERGDTVGA</sequence>
<dbReference type="AlphaFoldDB" id="A0AAE4B5D7"/>
<name>A0AAE4B5D7_9RHOB</name>
<organism evidence="1 2">
    <name type="scientific">Marimonas arenosa</name>
    <dbReference type="NCBI Taxonomy" id="1795305"/>
    <lineage>
        <taxon>Bacteria</taxon>
        <taxon>Pseudomonadati</taxon>
        <taxon>Pseudomonadota</taxon>
        <taxon>Alphaproteobacteria</taxon>
        <taxon>Rhodobacterales</taxon>
        <taxon>Paracoccaceae</taxon>
        <taxon>Marimonas</taxon>
    </lineage>
</organism>
<keyword evidence="2" id="KW-1185">Reference proteome</keyword>
<proteinExistence type="predicted"/>
<evidence type="ECO:0000313" key="2">
    <source>
        <dbReference type="Proteomes" id="UP001226762"/>
    </source>
</evidence>
<reference evidence="1" key="1">
    <citation type="submission" date="2022-07" db="EMBL/GenBank/DDBJ databases">
        <authorList>
            <person name="Otstavnykh N."/>
            <person name="Isaeva M."/>
            <person name="Bystritskaya E."/>
        </authorList>
    </citation>
    <scope>NUCLEOTIDE SEQUENCE</scope>
    <source>
        <strain evidence="1">KCTC 52189</strain>
    </source>
</reference>
<gene>
    <name evidence="1" type="ORF">NO357_15050</name>
</gene>
<reference evidence="1" key="2">
    <citation type="submission" date="2023-02" db="EMBL/GenBank/DDBJ databases">
        <title>'Rhodoalgimonas zhirmunskyi' gen. nov., isolated from a red alga.</title>
        <authorList>
            <person name="Nedashkovskaya O.I."/>
            <person name="Otstavnykh N.Y."/>
            <person name="Bystritskaya E.P."/>
            <person name="Balabanova L.A."/>
            <person name="Isaeva M.P."/>
        </authorList>
    </citation>
    <scope>NUCLEOTIDE SEQUENCE</scope>
    <source>
        <strain evidence="1">KCTC 52189</strain>
    </source>
</reference>
<dbReference type="Proteomes" id="UP001226762">
    <property type="component" value="Unassembled WGS sequence"/>
</dbReference>